<reference evidence="2" key="2">
    <citation type="submission" date="2013-10" db="EMBL/GenBank/DDBJ databases">
        <authorList>
            <person name="Aslett M."/>
        </authorList>
    </citation>
    <scope>NUCLEOTIDE SEQUENCE [LARGE SCALE GENOMIC DNA]</scope>
    <source>
        <strain evidence="2">Houghton</strain>
    </source>
</reference>
<keyword evidence="1" id="KW-0732">Signal</keyword>
<evidence type="ECO:0000313" key="2">
    <source>
        <dbReference type="EMBL" id="CDJ45621.1"/>
    </source>
</evidence>
<dbReference type="VEuPathDB" id="ToxoDB:EBH_0015570"/>
<dbReference type="EMBL" id="HG710173">
    <property type="protein sequence ID" value="CDJ45621.1"/>
    <property type="molecule type" value="Genomic_DNA"/>
</dbReference>
<feature type="signal peptide" evidence="1">
    <location>
        <begin position="1"/>
        <end position="22"/>
    </location>
</feature>
<dbReference type="Proteomes" id="UP000030750">
    <property type="component" value="Unassembled WGS sequence"/>
</dbReference>
<name>U6L643_9EIME</name>
<gene>
    <name evidence="2" type="ORF">EBH_0015570</name>
</gene>
<evidence type="ECO:0000313" key="3">
    <source>
        <dbReference type="Proteomes" id="UP000030750"/>
    </source>
</evidence>
<protein>
    <submittedName>
        <fullName evidence="2">SAG family member</fullName>
    </submittedName>
</protein>
<sequence>MAFCKTAAAVCLVALYGLQSEAASPQTTYKFKAVEVTDDAYIAANLVRNGKLEVHISEVSKDTNLVPGLQKEVVASASVEQPEGTTESCKKLMEQSGLKGIFHHAFSYKEKNDYRELFQAALDAGIAVFKEKGYQNKWDEIWASDAGASLAYLLGANSTKIGCVIGECIQVQTQDEGEPSSEESTGNAFLFCDLSPAVDKSKAPFDEEYFNVLVARTAKLAEMTEEDLKAPSNDGTAAGAFPTILVAGLVAMLTAAFA</sequence>
<dbReference type="AlphaFoldDB" id="U6L643"/>
<evidence type="ECO:0000256" key="1">
    <source>
        <dbReference type="SAM" id="SignalP"/>
    </source>
</evidence>
<organism evidence="2 3">
    <name type="scientific">Eimeria brunetti</name>
    <dbReference type="NCBI Taxonomy" id="51314"/>
    <lineage>
        <taxon>Eukaryota</taxon>
        <taxon>Sar</taxon>
        <taxon>Alveolata</taxon>
        <taxon>Apicomplexa</taxon>
        <taxon>Conoidasida</taxon>
        <taxon>Coccidia</taxon>
        <taxon>Eucoccidiorida</taxon>
        <taxon>Eimeriorina</taxon>
        <taxon>Eimeriidae</taxon>
        <taxon>Eimeria</taxon>
    </lineage>
</organism>
<feature type="chain" id="PRO_5004673348" evidence="1">
    <location>
        <begin position="23"/>
        <end position="258"/>
    </location>
</feature>
<proteinExistence type="predicted"/>
<accession>U6L643</accession>
<dbReference type="OrthoDB" id="347247at2759"/>
<reference evidence="2" key="1">
    <citation type="submission" date="2013-10" db="EMBL/GenBank/DDBJ databases">
        <title>Genomic analysis of the causative agents of coccidiosis in chickens.</title>
        <authorList>
            <person name="Reid A.J."/>
            <person name="Blake D."/>
            <person name="Billington K."/>
            <person name="Browne H."/>
            <person name="Dunn M."/>
            <person name="Hung S."/>
            <person name="Kawahara F."/>
            <person name="Miranda-Saavedra D."/>
            <person name="Mourier T."/>
            <person name="Nagra H."/>
            <person name="Otto T.D."/>
            <person name="Rawlings N."/>
            <person name="Sanchez A."/>
            <person name="Sanders M."/>
            <person name="Subramaniam C."/>
            <person name="Tay Y."/>
            <person name="Dear P."/>
            <person name="Doerig C."/>
            <person name="Gruber A."/>
            <person name="Parkinson J."/>
            <person name="Shirley M."/>
            <person name="Wan K.L."/>
            <person name="Berriman M."/>
            <person name="Tomley F."/>
            <person name="Pain A."/>
        </authorList>
    </citation>
    <scope>NUCLEOTIDE SEQUENCE [LARGE SCALE GENOMIC DNA]</scope>
    <source>
        <strain evidence="2">Houghton</strain>
    </source>
</reference>
<keyword evidence="3" id="KW-1185">Reference proteome</keyword>